<reference evidence="2 3" key="1">
    <citation type="submission" date="2020-12" db="EMBL/GenBank/DDBJ databases">
        <title>Bacterial novel species Pedobacter sp. SD-b isolated from soil.</title>
        <authorList>
            <person name="Jung H.-Y."/>
        </authorList>
    </citation>
    <scope>NUCLEOTIDE SEQUENCE [LARGE SCALE GENOMIC DNA]</scope>
    <source>
        <strain evidence="2 3">SD-b</strain>
    </source>
</reference>
<evidence type="ECO:0000256" key="1">
    <source>
        <dbReference type="SAM" id="SignalP"/>
    </source>
</evidence>
<evidence type="ECO:0008006" key="4">
    <source>
        <dbReference type="Google" id="ProtNLM"/>
    </source>
</evidence>
<comment type="caution">
    <text evidence="2">The sequence shown here is derived from an EMBL/GenBank/DDBJ whole genome shotgun (WGS) entry which is preliminary data.</text>
</comment>
<keyword evidence="1" id="KW-0732">Signal</keyword>
<feature type="signal peptide" evidence="1">
    <location>
        <begin position="1"/>
        <end position="19"/>
    </location>
</feature>
<evidence type="ECO:0000313" key="2">
    <source>
        <dbReference type="EMBL" id="MBK0383570.1"/>
    </source>
</evidence>
<sequence>MKKVLIQFVFLMCTMYCFAQKSTTVISWNFYGQTAGAADKFAPTSISSDLSSGGITKGSGLTMGMEKLKNYWGAKGFSLSQTGPEEAILNNKYITFSITSNSSKSLSLKEIKPLKIRIFSVGPNHLLLQYSFDGNTYKDITTLKMDRPEKQSDLLLGAVDLSTVKDLQNIGQGKTVYFRIVPWGATKEAYNDFYFGSQYDVPSISILGSFK</sequence>
<protein>
    <recommendedName>
        <fullName evidence="4">F5/8 type C domain-containing protein</fullName>
    </recommendedName>
</protein>
<evidence type="ECO:0000313" key="3">
    <source>
        <dbReference type="Proteomes" id="UP000660024"/>
    </source>
</evidence>
<dbReference type="EMBL" id="JAEHFY010000015">
    <property type="protein sequence ID" value="MBK0383570.1"/>
    <property type="molecule type" value="Genomic_DNA"/>
</dbReference>
<accession>A0ABS1BL00</accession>
<name>A0ABS1BL00_9SPHI</name>
<proteinExistence type="predicted"/>
<organism evidence="2 3">
    <name type="scientific">Pedobacter segetis</name>
    <dbReference type="NCBI Taxonomy" id="2793069"/>
    <lineage>
        <taxon>Bacteria</taxon>
        <taxon>Pseudomonadati</taxon>
        <taxon>Bacteroidota</taxon>
        <taxon>Sphingobacteriia</taxon>
        <taxon>Sphingobacteriales</taxon>
        <taxon>Sphingobacteriaceae</taxon>
        <taxon>Pedobacter</taxon>
    </lineage>
</organism>
<dbReference type="Proteomes" id="UP000660024">
    <property type="component" value="Unassembled WGS sequence"/>
</dbReference>
<keyword evidence="3" id="KW-1185">Reference proteome</keyword>
<feature type="chain" id="PRO_5046581484" description="F5/8 type C domain-containing protein" evidence="1">
    <location>
        <begin position="20"/>
        <end position="211"/>
    </location>
</feature>
<dbReference type="RefSeq" id="WP_200586404.1">
    <property type="nucleotide sequence ID" value="NZ_JAEHFY010000015.1"/>
</dbReference>
<gene>
    <name evidence="2" type="ORF">I5M32_11435</name>
</gene>